<name>A0A8X7VRB9_BRACI</name>
<evidence type="ECO:0000313" key="2">
    <source>
        <dbReference type="EMBL" id="KAG2315956.1"/>
    </source>
</evidence>
<dbReference type="InterPro" id="IPR026960">
    <property type="entry name" value="RVT-Znf"/>
</dbReference>
<evidence type="ECO:0000259" key="1">
    <source>
        <dbReference type="Pfam" id="PF13966"/>
    </source>
</evidence>
<dbReference type="Pfam" id="PF13966">
    <property type="entry name" value="zf-RVT"/>
    <property type="match status" value="1"/>
</dbReference>
<dbReference type="OrthoDB" id="1938625at2759"/>
<dbReference type="PANTHER" id="PTHR33116:SF76">
    <property type="entry name" value="DUF4283 DOMAIN-CONTAINING PROTEIN"/>
    <property type="match status" value="1"/>
</dbReference>
<keyword evidence="3" id="KW-1185">Reference proteome</keyword>
<accession>A0A8X7VRB9</accession>
<dbReference type="PANTHER" id="PTHR33116">
    <property type="entry name" value="REVERSE TRANSCRIPTASE ZINC-BINDING DOMAIN-CONTAINING PROTEIN-RELATED-RELATED"/>
    <property type="match status" value="1"/>
</dbReference>
<evidence type="ECO:0000313" key="3">
    <source>
        <dbReference type="Proteomes" id="UP000886595"/>
    </source>
</evidence>
<gene>
    <name evidence="2" type="ORF">Bca52824_019078</name>
</gene>
<feature type="domain" description="Reverse transcriptase zinc-binding" evidence="1">
    <location>
        <begin position="26"/>
        <end position="110"/>
    </location>
</feature>
<dbReference type="EMBL" id="JAAMPC010000004">
    <property type="protein sequence ID" value="KAG2315956.1"/>
    <property type="molecule type" value="Genomic_DNA"/>
</dbReference>
<organism evidence="2 3">
    <name type="scientific">Brassica carinata</name>
    <name type="common">Ethiopian mustard</name>
    <name type="synonym">Abyssinian cabbage</name>
    <dbReference type="NCBI Taxonomy" id="52824"/>
    <lineage>
        <taxon>Eukaryota</taxon>
        <taxon>Viridiplantae</taxon>
        <taxon>Streptophyta</taxon>
        <taxon>Embryophyta</taxon>
        <taxon>Tracheophyta</taxon>
        <taxon>Spermatophyta</taxon>
        <taxon>Magnoliopsida</taxon>
        <taxon>eudicotyledons</taxon>
        <taxon>Gunneridae</taxon>
        <taxon>Pentapetalae</taxon>
        <taxon>rosids</taxon>
        <taxon>malvids</taxon>
        <taxon>Brassicales</taxon>
        <taxon>Brassicaceae</taxon>
        <taxon>Brassiceae</taxon>
        <taxon>Brassica</taxon>
    </lineage>
</organism>
<protein>
    <recommendedName>
        <fullName evidence="1">Reverse transcriptase zinc-binding domain-containing protein</fullName>
    </recommendedName>
</protein>
<reference evidence="2 3" key="1">
    <citation type="submission" date="2020-02" db="EMBL/GenBank/DDBJ databases">
        <authorList>
            <person name="Ma Q."/>
            <person name="Huang Y."/>
            <person name="Song X."/>
            <person name="Pei D."/>
        </authorList>
    </citation>
    <scope>NUCLEOTIDE SEQUENCE [LARGE SCALE GENOMIC DNA]</scope>
    <source>
        <strain evidence="2">Sxm20200214</strain>
        <tissue evidence="2">Leaf</tissue>
    </source>
</reference>
<dbReference type="Proteomes" id="UP000886595">
    <property type="component" value="Unassembled WGS sequence"/>
</dbReference>
<proteinExistence type="predicted"/>
<sequence>MVPPHLDRGSDKYLWRNGADHFVPNFSSKATWHRIRETAPEVPWVDLIWFKEEIPRCSFVAWMAILSRLPTKDRLSSWGMNVQVQCVLCSAGQESHQHLFFMCPFVSAVWSHFSGSAWQDAPTSMLEVVDLIAASPRFRVVLKLLMQVIVYCIWRERNYRIFKQVATTEAGVISIVDRMIRDRLLSISPSRPQSPSLLQMFFSLSFRPP</sequence>
<comment type="caution">
    <text evidence="2">The sequence shown here is derived from an EMBL/GenBank/DDBJ whole genome shotgun (WGS) entry which is preliminary data.</text>
</comment>
<dbReference type="AlphaFoldDB" id="A0A8X7VRB9"/>